<feature type="transmembrane region" description="Helical" evidence="7">
    <location>
        <begin position="223"/>
        <end position="244"/>
    </location>
</feature>
<keyword evidence="5 7" id="KW-0472">Membrane</keyword>
<dbReference type="Proteomes" id="UP000199120">
    <property type="component" value="Unassembled WGS sequence"/>
</dbReference>
<evidence type="ECO:0000256" key="2">
    <source>
        <dbReference type="ARBA" id="ARBA00022475"/>
    </source>
</evidence>
<dbReference type="PANTHER" id="PTHR30213:SF1">
    <property type="entry name" value="INNER MEMBRANE PROTEIN YHJD"/>
    <property type="match status" value="1"/>
</dbReference>
<name>A0A1H7VXE3_9BURK</name>
<gene>
    <name evidence="8" type="ORF">SAMN05192542_12821</name>
</gene>
<dbReference type="InterPro" id="IPR017039">
    <property type="entry name" value="Virul_fac_BrkB"/>
</dbReference>
<feature type="transmembrane region" description="Helical" evidence="7">
    <location>
        <begin position="152"/>
        <end position="179"/>
    </location>
</feature>
<evidence type="ECO:0000256" key="1">
    <source>
        <dbReference type="ARBA" id="ARBA00004651"/>
    </source>
</evidence>
<evidence type="ECO:0000313" key="8">
    <source>
        <dbReference type="EMBL" id="SEM13467.1"/>
    </source>
</evidence>
<dbReference type="NCBIfam" id="TIGR00765">
    <property type="entry name" value="yihY_not_rbn"/>
    <property type="match status" value="1"/>
</dbReference>
<organism evidence="8 9">
    <name type="scientific">Paraburkholderia caballeronis</name>
    <dbReference type="NCBI Taxonomy" id="416943"/>
    <lineage>
        <taxon>Bacteria</taxon>
        <taxon>Pseudomonadati</taxon>
        <taxon>Pseudomonadota</taxon>
        <taxon>Betaproteobacteria</taxon>
        <taxon>Burkholderiales</taxon>
        <taxon>Burkholderiaceae</taxon>
        <taxon>Paraburkholderia</taxon>
    </lineage>
</organism>
<feature type="region of interest" description="Disordered" evidence="6">
    <location>
        <begin position="452"/>
        <end position="482"/>
    </location>
</feature>
<evidence type="ECO:0000256" key="5">
    <source>
        <dbReference type="ARBA" id="ARBA00023136"/>
    </source>
</evidence>
<dbReference type="Pfam" id="PF03631">
    <property type="entry name" value="Virul_fac_BrkB"/>
    <property type="match status" value="1"/>
</dbReference>
<dbReference type="OrthoDB" id="9797028at2"/>
<evidence type="ECO:0000256" key="3">
    <source>
        <dbReference type="ARBA" id="ARBA00022692"/>
    </source>
</evidence>
<reference evidence="9" key="1">
    <citation type="submission" date="2016-10" db="EMBL/GenBank/DDBJ databases">
        <authorList>
            <person name="Varghese N."/>
            <person name="Submissions S."/>
        </authorList>
    </citation>
    <scope>NUCLEOTIDE SEQUENCE [LARGE SCALE GENOMIC DNA]</scope>
    <source>
        <strain evidence="9">LMG 26416</strain>
    </source>
</reference>
<feature type="transmembrane region" description="Helical" evidence="7">
    <location>
        <begin position="250"/>
        <end position="277"/>
    </location>
</feature>
<sequence length="482" mass="49779">MATLSPERLQSAARKEASWVVGACRQFFDNRCPSLAASIAFYSAFSLAPTLVMVIAVAGWFFGDDAARGELFRQVHSVLGNDAAAGITTIVQNAHHAGNAGSVATMISISMLVIGASATFSSLNSALNIVWPPTGPRASTVFALVRVRLISFSLVLGVAFLLIVSLVLDTAITFVGHWLLGDSPYLIVGNLLQLAVGLLVLAVAFAGLLKFLPDADVRWRDSLVGGIVAAVLFSAGKKLFALYLTHAGLASAFGAAGSFAVLLMWLYFSAAVLLLGAESAAARGRMHDPRGIWGARNAPPGSRAKLASVLAASTIPAAAAHKESSTGTTLTTQGLHRATTTDHAASVATTAAEGADSARRPVGSGSESLAAATSRARMAGGLFGWRPGAGLRIGRTIVRVEHRATHAAATTLMRAGRTAVATDRYVKRHPWGSVLLAAGAALAVTAAANHRHGATNGSGEGDIDGPGNPRRDGSARAEKPKR</sequence>
<dbReference type="EMBL" id="FOAJ01000028">
    <property type="protein sequence ID" value="SEM13467.1"/>
    <property type="molecule type" value="Genomic_DNA"/>
</dbReference>
<keyword evidence="4 7" id="KW-1133">Transmembrane helix</keyword>
<dbReference type="RefSeq" id="WP_090550094.1">
    <property type="nucleotide sequence ID" value="NZ_FNSR01000002.1"/>
</dbReference>
<dbReference type="AlphaFoldDB" id="A0A1H7VXE3"/>
<feature type="transmembrane region" description="Helical" evidence="7">
    <location>
        <begin position="107"/>
        <end position="131"/>
    </location>
</feature>
<evidence type="ECO:0000313" key="9">
    <source>
        <dbReference type="Proteomes" id="UP000199120"/>
    </source>
</evidence>
<feature type="transmembrane region" description="Helical" evidence="7">
    <location>
        <begin position="35"/>
        <end position="62"/>
    </location>
</feature>
<feature type="region of interest" description="Disordered" evidence="6">
    <location>
        <begin position="321"/>
        <end position="342"/>
    </location>
</feature>
<feature type="compositionally biased region" description="Low complexity" evidence="6">
    <location>
        <begin position="325"/>
        <end position="335"/>
    </location>
</feature>
<keyword evidence="9" id="KW-1185">Reference proteome</keyword>
<protein>
    <submittedName>
        <fullName evidence="8">Membrane protein</fullName>
    </submittedName>
</protein>
<keyword evidence="2" id="KW-1003">Cell membrane</keyword>
<dbReference type="PANTHER" id="PTHR30213">
    <property type="entry name" value="INNER MEMBRANE PROTEIN YHJD"/>
    <property type="match status" value="1"/>
</dbReference>
<evidence type="ECO:0000256" key="4">
    <source>
        <dbReference type="ARBA" id="ARBA00022989"/>
    </source>
</evidence>
<evidence type="ECO:0000256" key="7">
    <source>
        <dbReference type="SAM" id="Phobius"/>
    </source>
</evidence>
<proteinExistence type="predicted"/>
<dbReference type="GO" id="GO:0005886">
    <property type="term" value="C:plasma membrane"/>
    <property type="evidence" value="ECO:0007669"/>
    <property type="project" value="UniProtKB-SubCell"/>
</dbReference>
<comment type="subcellular location">
    <subcellularLocation>
        <location evidence="1">Cell membrane</location>
        <topology evidence="1">Multi-pass membrane protein</topology>
    </subcellularLocation>
</comment>
<accession>A0A1H7VXE3</accession>
<feature type="transmembrane region" description="Helical" evidence="7">
    <location>
        <begin position="191"/>
        <end position="211"/>
    </location>
</feature>
<evidence type="ECO:0000256" key="6">
    <source>
        <dbReference type="SAM" id="MobiDB-lite"/>
    </source>
</evidence>
<dbReference type="STRING" id="416943.SAMN05445871_4957"/>
<keyword evidence="3 7" id="KW-0812">Transmembrane</keyword>
<feature type="compositionally biased region" description="Basic and acidic residues" evidence="6">
    <location>
        <begin position="469"/>
        <end position="482"/>
    </location>
</feature>